<dbReference type="AlphaFoldDB" id="A0A3A3FWJ8"/>
<dbReference type="EMBL" id="QYUQ01000002">
    <property type="protein sequence ID" value="RJG00593.1"/>
    <property type="molecule type" value="Genomic_DNA"/>
</dbReference>
<name>A0A3A3FWJ8_9BURK</name>
<reference evidence="3" key="1">
    <citation type="submission" date="2018-09" db="EMBL/GenBank/DDBJ databases">
        <authorList>
            <person name="Zhu H."/>
        </authorList>
    </citation>
    <scope>NUCLEOTIDE SEQUENCE [LARGE SCALE GENOMIC DNA]</scope>
    <source>
        <strain evidence="3">K1S02-23</strain>
    </source>
</reference>
<accession>A0A3A3FWJ8</accession>
<evidence type="ECO:0000313" key="2">
    <source>
        <dbReference type="EMBL" id="RJG00593.1"/>
    </source>
</evidence>
<gene>
    <name evidence="2" type="ORF">D3878_02550</name>
</gene>
<dbReference type="Proteomes" id="UP000266327">
    <property type="component" value="Unassembled WGS sequence"/>
</dbReference>
<feature type="region of interest" description="Disordered" evidence="1">
    <location>
        <begin position="1"/>
        <end position="20"/>
    </location>
</feature>
<protein>
    <submittedName>
        <fullName evidence="2">Uncharacterized protein</fullName>
    </submittedName>
</protein>
<evidence type="ECO:0000313" key="3">
    <source>
        <dbReference type="Proteomes" id="UP000266327"/>
    </source>
</evidence>
<evidence type="ECO:0000256" key="1">
    <source>
        <dbReference type="SAM" id="MobiDB-lite"/>
    </source>
</evidence>
<dbReference type="Gene3D" id="2.30.30.100">
    <property type="match status" value="1"/>
</dbReference>
<sequence length="119" mass="13369">MAITVSLPEQGPPGNLRTLPLAARRRQCRSGNGSQLVYKHAISTIAPTQATRMEAYDQASRRSPFLLRKIRSAPVLRASRQRWPALAWMRFPDGRCRHPKPPPLLWYAHGAPPGHTRDA</sequence>
<proteinExistence type="predicted"/>
<comment type="caution">
    <text evidence="2">The sequence shown here is derived from an EMBL/GenBank/DDBJ whole genome shotgun (WGS) entry which is preliminary data.</text>
</comment>
<organism evidence="2 3">
    <name type="scientific">Noviherbaspirillum sedimenti</name>
    <dbReference type="NCBI Taxonomy" id="2320865"/>
    <lineage>
        <taxon>Bacteria</taxon>
        <taxon>Pseudomonadati</taxon>
        <taxon>Pseudomonadota</taxon>
        <taxon>Betaproteobacteria</taxon>
        <taxon>Burkholderiales</taxon>
        <taxon>Oxalobacteraceae</taxon>
        <taxon>Noviherbaspirillum</taxon>
    </lineage>
</organism>
<keyword evidence="3" id="KW-1185">Reference proteome</keyword>